<feature type="domain" description="LRRNT" evidence="6">
    <location>
        <begin position="22"/>
        <end position="56"/>
    </location>
</feature>
<dbReference type="GO" id="GO:0090090">
    <property type="term" value="P:negative regulation of canonical Wnt signaling pathway"/>
    <property type="evidence" value="ECO:0007669"/>
    <property type="project" value="TreeGrafter"/>
</dbReference>
<feature type="signal peptide" evidence="5">
    <location>
        <begin position="1"/>
        <end position="21"/>
    </location>
</feature>
<evidence type="ECO:0000256" key="1">
    <source>
        <dbReference type="ARBA" id="ARBA00022614"/>
    </source>
</evidence>
<dbReference type="InterPro" id="IPR000372">
    <property type="entry name" value="LRRNT"/>
</dbReference>
<dbReference type="InterPro" id="IPR003591">
    <property type="entry name" value="Leu-rich_rpt_typical-subtyp"/>
</dbReference>
<name>A0AAD7WRR8_9TELE</name>
<keyword evidence="1" id="KW-0433">Leucine-rich repeat</keyword>
<dbReference type="PROSITE" id="PS51450">
    <property type="entry name" value="LRR"/>
    <property type="match status" value="1"/>
</dbReference>
<proteinExistence type="predicted"/>
<dbReference type="Pfam" id="PF13855">
    <property type="entry name" value="LRR_8"/>
    <property type="match status" value="2"/>
</dbReference>
<dbReference type="InterPro" id="IPR000483">
    <property type="entry name" value="Cys-rich_flank_reg_C"/>
</dbReference>
<comment type="caution">
    <text evidence="8">The sequence shown here is derived from an EMBL/GenBank/DDBJ whole genome shotgun (WGS) entry which is preliminary data.</text>
</comment>
<dbReference type="GO" id="GO:0005886">
    <property type="term" value="C:plasma membrane"/>
    <property type="evidence" value="ECO:0007669"/>
    <property type="project" value="TreeGrafter"/>
</dbReference>
<dbReference type="InterPro" id="IPR052286">
    <property type="entry name" value="Wnt_signaling_inhibitor"/>
</dbReference>
<dbReference type="InterPro" id="IPR032675">
    <property type="entry name" value="LRR_dom_sf"/>
</dbReference>
<evidence type="ECO:0000256" key="3">
    <source>
        <dbReference type="ARBA" id="ARBA00022737"/>
    </source>
</evidence>
<feature type="chain" id="PRO_5042004692" description="Trophoblast glycoprotein-like" evidence="5">
    <location>
        <begin position="22"/>
        <end position="369"/>
    </location>
</feature>
<gene>
    <name evidence="8" type="ORF">AAFF_G00292970</name>
</gene>
<evidence type="ECO:0000256" key="2">
    <source>
        <dbReference type="ARBA" id="ARBA00022729"/>
    </source>
</evidence>
<dbReference type="SMART" id="SM00082">
    <property type="entry name" value="LRRCT"/>
    <property type="match status" value="1"/>
</dbReference>
<keyword evidence="3" id="KW-0677">Repeat</keyword>
<reference evidence="8" key="1">
    <citation type="journal article" date="2023" name="Science">
        <title>Genome structures resolve the early diversification of teleost fishes.</title>
        <authorList>
            <person name="Parey E."/>
            <person name="Louis A."/>
            <person name="Montfort J."/>
            <person name="Bouchez O."/>
            <person name="Roques C."/>
            <person name="Iampietro C."/>
            <person name="Lluch J."/>
            <person name="Castinel A."/>
            <person name="Donnadieu C."/>
            <person name="Desvignes T."/>
            <person name="Floi Bucao C."/>
            <person name="Jouanno E."/>
            <person name="Wen M."/>
            <person name="Mejri S."/>
            <person name="Dirks R."/>
            <person name="Jansen H."/>
            <person name="Henkel C."/>
            <person name="Chen W.J."/>
            <person name="Zahm M."/>
            <person name="Cabau C."/>
            <person name="Klopp C."/>
            <person name="Thompson A.W."/>
            <person name="Robinson-Rechavi M."/>
            <person name="Braasch I."/>
            <person name="Lecointre G."/>
            <person name="Bobe J."/>
            <person name="Postlethwait J.H."/>
            <person name="Berthelot C."/>
            <person name="Roest Crollius H."/>
            <person name="Guiguen Y."/>
        </authorList>
    </citation>
    <scope>NUCLEOTIDE SEQUENCE</scope>
    <source>
        <strain evidence="8">NC1722</strain>
    </source>
</reference>
<evidence type="ECO:0000313" key="9">
    <source>
        <dbReference type="Proteomes" id="UP001221898"/>
    </source>
</evidence>
<dbReference type="PANTHER" id="PTHR24364">
    <property type="entry name" value="LP06937P"/>
    <property type="match status" value="1"/>
</dbReference>
<keyword evidence="9" id="KW-1185">Reference proteome</keyword>
<dbReference type="EMBL" id="JAINUG010000041">
    <property type="protein sequence ID" value="KAJ8407021.1"/>
    <property type="molecule type" value="Genomic_DNA"/>
</dbReference>
<keyword evidence="4" id="KW-0812">Transmembrane</keyword>
<dbReference type="SMART" id="SM00369">
    <property type="entry name" value="LRR_TYP"/>
    <property type="match status" value="5"/>
</dbReference>
<dbReference type="AlphaFoldDB" id="A0AAD7WRR8"/>
<evidence type="ECO:0008006" key="10">
    <source>
        <dbReference type="Google" id="ProtNLM"/>
    </source>
</evidence>
<evidence type="ECO:0000259" key="6">
    <source>
        <dbReference type="SMART" id="SM00013"/>
    </source>
</evidence>
<dbReference type="InterPro" id="IPR001611">
    <property type="entry name" value="Leu-rich_rpt"/>
</dbReference>
<keyword evidence="4" id="KW-0472">Membrane</keyword>
<evidence type="ECO:0000313" key="8">
    <source>
        <dbReference type="EMBL" id="KAJ8407021.1"/>
    </source>
</evidence>
<dbReference type="Proteomes" id="UP001221898">
    <property type="component" value="Unassembled WGS sequence"/>
</dbReference>
<organism evidence="8 9">
    <name type="scientific">Aldrovandia affinis</name>
    <dbReference type="NCBI Taxonomy" id="143900"/>
    <lineage>
        <taxon>Eukaryota</taxon>
        <taxon>Metazoa</taxon>
        <taxon>Chordata</taxon>
        <taxon>Craniata</taxon>
        <taxon>Vertebrata</taxon>
        <taxon>Euteleostomi</taxon>
        <taxon>Actinopterygii</taxon>
        <taxon>Neopterygii</taxon>
        <taxon>Teleostei</taxon>
        <taxon>Notacanthiformes</taxon>
        <taxon>Halosauridae</taxon>
        <taxon>Aldrovandia</taxon>
    </lineage>
</organism>
<protein>
    <recommendedName>
        <fullName evidence="10">Trophoblast glycoprotein-like</fullName>
    </recommendedName>
</protein>
<evidence type="ECO:0000256" key="4">
    <source>
        <dbReference type="SAM" id="Phobius"/>
    </source>
</evidence>
<evidence type="ECO:0000256" key="5">
    <source>
        <dbReference type="SAM" id="SignalP"/>
    </source>
</evidence>
<dbReference type="Gene3D" id="3.80.10.10">
    <property type="entry name" value="Ribonuclease Inhibitor"/>
    <property type="match status" value="1"/>
</dbReference>
<evidence type="ECO:0000259" key="7">
    <source>
        <dbReference type="SMART" id="SM00082"/>
    </source>
</evidence>
<sequence>MIGLLFGLTFCGLLFTPVMLAACPARCECSEAALTMKCVSKDLRHIPTGIPRYTRNLFITGNHISRIGSETFRGLDNMTTLSLSNNGITELESQAFSGLHSLLLLDLSSNRLAVIHPEALAIPGGALRELNLSRALRAPSAIADLARSLRRDTLGALCALDLSGNGLGALPSGMFSRLPALRRLLLANNSLATLKNGTFSGLEHLEELDLTRNAFRTFQGESLGELEGLPQARLLLAQNPLSCSCSAWAFARWLNGSRGRAGDADRLACASPPELRNSSLLEAGTAAGGGCRTGEGIDLALQTPHVFLGLVLGFVGVVFLFVLYLNRKGIKRWMFDTRDACREALEGYHYRMEVDSDPRLARVSTTADL</sequence>
<keyword evidence="2 5" id="KW-0732">Signal</keyword>
<feature type="transmembrane region" description="Helical" evidence="4">
    <location>
        <begin position="306"/>
        <end position="325"/>
    </location>
</feature>
<dbReference type="SUPFAM" id="SSF52058">
    <property type="entry name" value="L domain-like"/>
    <property type="match status" value="1"/>
</dbReference>
<dbReference type="SMART" id="SM00013">
    <property type="entry name" value="LRRNT"/>
    <property type="match status" value="1"/>
</dbReference>
<accession>A0AAD7WRR8</accession>
<dbReference type="PANTHER" id="PTHR24364:SF22">
    <property type="entry name" value="TROPHOBLAST GLYCOPROTEIN A-RELATED"/>
    <property type="match status" value="1"/>
</dbReference>
<keyword evidence="4" id="KW-1133">Transmembrane helix</keyword>
<feature type="domain" description="LRRCT" evidence="7">
    <location>
        <begin position="239"/>
        <end position="292"/>
    </location>
</feature>